<comment type="caution">
    <text evidence="2">The sequence shown here is derived from an EMBL/GenBank/DDBJ whole genome shotgun (WGS) entry which is preliminary data.</text>
</comment>
<gene>
    <name evidence="2" type="ORF">Ahy_B04g069450</name>
</gene>
<evidence type="ECO:0000313" key="2">
    <source>
        <dbReference type="EMBL" id="RYR11944.1"/>
    </source>
</evidence>
<organism evidence="2 3">
    <name type="scientific">Arachis hypogaea</name>
    <name type="common">Peanut</name>
    <dbReference type="NCBI Taxonomy" id="3818"/>
    <lineage>
        <taxon>Eukaryota</taxon>
        <taxon>Viridiplantae</taxon>
        <taxon>Streptophyta</taxon>
        <taxon>Embryophyta</taxon>
        <taxon>Tracheophyta</taxon>
        <taxon>Spermatophyta</taxon>
        <taxon>Magnoliopsida</taxon>
        <taxon>eudicotyledons</taxon>
        <taxon>Gunneridae</taxon>
        <taxon>Pentapetalae</taxon>
        <taxon>rosids</taxon>
        <taxon>fabids</taxon>
        <taxon>Fabales</taxon>
        <taxon>Fabaceae</taxon>
        <taxon>Papilionoideae</taxon>
        <taxon>50 kb inversion clade</taxon>
        <taxon>dalbergioids sensu lato</taxon>
        <taxon>Dalbergieae</taxon>
        <taxon>Pterocarpus clade</taxon>
        <taxon>Arachis</taxon>
    </lineage>
</organism>
<dbReference type="STRING" id="3818.A0A444ZCR3"/>
<evidence type="ECO:0000313" key="3">
    <source>
        <dbReference type="Proteomes" id="UP000289738"/>
    </source>
</evidence>
<reference evidence="2 3" key="1">
    <citation type="submission" date="2019-01" db="EMBL/GenBank/DDBJ databases">
        <title>Sequencing of cultivated peanut Arachis hypogaea provides insights into genome evolution and oil improvement.</title>
        <authorList>
            <person name="Chen X."/>
        </authorList>
    </citation>
    <scope>NUCLEOTIDE SEQUENCE [LARGE SCALE GENOMIC DNA]</scope>
    <source>
        <strain evidence="3">cv. Fuhuasheng</strain>
        <tissue evidence="2">Leaves</tissue>
    </source>
</reference>
<protein>
    <recommendedName>
        <fullName evidence="1">Ycf2 N-terminal domain-containing protein</fullName>
    </recommendedName>
</protein>
<dbReference type="AlphaFoldDB" id="A0A444ZCR3"/>
<proteinExistence type="predicted"/>
<evidence type="ECO:0000259" key="1">
    <source>
        <dbReference type="Pfam" id="PF05695"/>
    </source>
</evidence>
<feature type="domain" description="Ycf2 N-terminal" evidence="1">
    <location>
        <begin position="1"/>
        <end position="37"/>
    </location>
</feature>
<sequence>MADLFTLSIIEPDLVYHKGFVFSIDSSGLDQKQFLRGAYLKLIDVVICSKCLSHQEFKLIDVRIKLRNT</sequence>
<accession>A0A444ZCR3</accession>
<name>A0A444ZCR3_ARAHY</name>
<dbReference type="Pfam" id="PF05695">
    <property type="entry name" value="Ycf2"/>
    <property type="match status" value="1"/>
</dbReference>
<keyword evidence="3" id="KW-1185">Reference proteome</keyword>
<dbReference type="Proteomes" id="UP000289738">
    <property type="component" value="Chromosome B04"/>
</dbReference>
<dbReference type="EMBL" id="SDMP01000014">
    <property type="protein sequence ID" value="RYR11944.1"/>
    <property type="molecule type" value="Genomic_DNA"/>
</dbReference>
<dbReference type="InterPro" id="IPR056777">
    <property type="entry name" value="Ycf2_N"/>
</dbReference>